<evidence type="ECO:0000256" key="5">
    <source>
        <dbReference type="PROSITE-ProRule" id="PRU10099"/>
    </source>
</evidence>
<feature type="repeat" description="ANK" evidence="4">
    <location>
        <begin position="437"/>
        <end position="469"/>
    </location>
</feature>
<dbReference type="Pfam" id="PF17763">
    <property type="entry name" value="Asparaginase_C"/>
    <property type="match status" value="1"/>
</dbReference>
<dbReference type="InterPro" id="IPR027474">
    <property type="entry name" value="L-asparaginase_N"/>
</dbReference>
<dbReference type="InterPro" id="IPR037152">
    <property type="entry name" value="L-asparaginase_N_sf"/>
</dbReference>
<dbReference type="PIRSF" id="PIRSF001220">
    <property type="entry name" value="L-ASNase_gatD"/>
    <property type="match status" value="1"/>
</dbReference>
<feature type="active site" evidence="5">
    <location>
        <position position="28"/>
    </location>
</feature>
<dbReference type="InterPro" id="IPR036770">
    <property type="entry name" value="Ankyrin_rpt-contain_sf"/>
</dbReference>
<feature type="domain" description="L-asparaginase N-terminal" evidence="7">
    <location>
        <begin position="19"/>
        <end position="223"/>
    </location>
</feature>
<evidence type="ECO:0000256" key="1">
    <source>
        <dbReference type="ARBA" id="ARBA00012920"/>
    </source>
</evidence>
<evidence type="ECO:0000256" key="3">
    <source>
        <dbReference type="PIRSR" id="PIRSR001220-2"/>
    </source>
</evidence>
<dbReference type="InterPro" id="IPR041725">
    <property type="entry name" value="L-asparaginase_I"/>
</dbReference>
<dbReference type="WBParaSite" id="maker-uti_cns_0016874-snap-gene-0.2-mRNA-1">
    <property type="protein sequence ID" value="maker-uti_cns_0016874-snap-gene-0.2-mRNA-1"/>
    <property type="gene ID" value="maker-uti_cns_0016874-snap-gene-0.2"/>
</dbReference>
<dbReference type="PROSITE" id="PS00917">
    <property type="entry name" value="ASN_GLN_ASE_2"/>
    <property type="match status" value="1"/>
</dbReference>
<dbReference type="InterPro" id="IPR040919">
    <property type="entry name" value="Asparaginase_C"/>
</dbReference>
<feature type="binding site" evidence="3">
    <location>
        <position position="90"/>
    </location>
    <ligand>
        <name>substrate</name>
    </ligand>
</feature>
<dbReference type="SMART" id="SM00870">
    <property type="entry name" value="Asparaginase"/>
    <property type="match status" value="1"/>
</dbReference>
<dbReference type="PROSITE" id="PS00144">
    <property type="entry name" value="ASN_GLN_ASE_1"/>
    <property type="match status" value="1"/>
</dbReference>
<evidence type="ECO:0000259" key="7">
    <source>
        <dbReference type="Pfam" id="PF00710"/>
    </source>
</evidence>
<dbReference type="PRINTS" id="PR00139">
    <property type="entry name" value="ASNGLNASE"/>
</dbReference>
<dbReference type="InterPro" id="IPR020827">
    <property type="entry name" value="Asparaginase/glutaminase_AS1"/>
</dbReference>
<dbReference type="PROSITE" id="PS50297">
    <property type="entry name" value="ANK_REP_REGION"/>
    <property type="match status" value="3"/>
</dbReference>
<dbReference type="Gene3D" id="3.40.50.1170">
    <property type="entry name" value="L-asparaginase, N-terminal domain"/>
    <property type="match status" value="1"/>
</dbReference>
<dbReference type="PROSITE" id="PS51732">
    <property type="entry name" value="ASN_GLN_ASE_3"/>
    <property type="match status" value="1"/>
</dbReference>
<evidence type="ECO:0000256" key="6">
    <source>
        <dbReference type="PROSITE-ProRule" id="PRU10100"/>
    </source>
</evidence>
<dbReference type="PIRSF" id="PIRSF500176">
    <property type="entry name" value="L_ASNase"/>
    <property type="match status" value="1"/>
</dbReference>
<feature type="repeat" description="ANK" evidence="4">
    <location>
        <begin position="537"/>
        <end position="569"/>
    </location>
</feature>
<keyword evidence="9" id="KW-1185">Reference proteome</keyword>
<dbReference type="PROSITE" id="PS50088">
    <property type="entry name" value="ANK_REPEAT"/>
    <property type="match status" value="3"/>
</dbReference>
<evidence type="ECO:0000313" key="9">
    <source>
        <dbReference type="Proteomes" id="UP000095280"/>
    </source>
</evidence>
<dbReference type="SUPFAM" id="SSF48403">
    <property type="entry name" value="Ankyrin repeat"/>
    <property type="match status" value="1"/>
</dbReference>
<dbReference type="Proteomes" id="UP000095280">
    <property type="component" value="Unplaced"/>
</dbReference>
<dbReference type="EC" id="3.5.1.1" evidence="1"/>
<dbReference type="Gene3D" id="1.25.40.20">
    <property type="entry name" value="Ankyrin repeat-containing domain"/>
    <property type="match status" value="2"/>
</dbReference>
<dbReference type="Pfam" id="PF13857">
    <property type="entry name" value="Ank_5"/>
    <property type="match status" value="1"/>
</dbReference>
<dbReference type="PANTHER" id="PTHR11707:SF28">
    <property type="entry name" value="60 KDA LYSOPHOSPHOLIPASE"/>
    <property type="match status" value="1"/>
</dbReference>
<dbReference type="GO" id="GO:0004067">
    <property type="term" value="F:asparaginase activity"/>
    <property type="evidence" value="ECO:0007669"/>
    <property type="project" value="UniProtKB-UniRule"/>
</dbReference>
<dbReference type="InterPro" id="IPR002110">
    <property type="entry name" value="Ankyrin_rpt"/>
</dbReference>
<dbReference type="InterPro" id="IPR027475">
    <property type="entry name" value="Asparaginase/glutaminase_AS2"/>
</dbReference>
<dbReference type="Pfam" id="PF00710">
    <property type="entry name" value="Asparaginase"/>
    <property type="match status" value="1"/>
</dbReference>
<reference evidence="10" key="1">
    <citation type="submission" date="2016-11" db="UniProtKB">
        <authorList>
            <consortium name="WormBaseParasite"/>
        </authorList>
    </citation>
    <scope>IDENTIFICATION</scope>
</reference>
<protein>
    <recommendedName>
        <fullName evidence="1">asparaginase</fullName>
        <ecNumber evidence="1">3.5.1.1</ecNumber>
    </recommendedName>
</protein>
<feature type="repeat" description="ANK" evidence="4">
    <location>
        <begin position="470"/>
        <end position="502"/>
    </location>
</feature>
<dbReference type="SMART" id="SM00248">
    <property type="entry name" value="ANK"/>
    <property type="match status" value="3"/>
</dbReference>
<name>A0A1I8IUT6_9PLAT</name>
<keyword evidence="4" id="KW-0040">ANK repeat</keyword>
<dbReference type="GO" id="GO:0006528">
    <property type="term" value="P:asparagine metabolic process"/>
    <property type="evidence" value="ECO:0007669"/>
    <property type="project" value="UniProtKB-ARBA"/>
</dbReference>
<accession>A0A1I8IUT6</accession>
<dbReference type="SUPFAM" id="SSF53774">
    <property type="entry name" value="Glutaminase/Asparaginase"/>
    <property type="match status" value="1"/>
</dbReference>
<dbReference type="InterPro" id="IPR027473">
    <property type="entry name" value="L-asparaginase_C"/>
</dbReference>
<dbReference type="InterPro" id="IPR006034">
    <property type="entry name" value="Asparaginase/glutaminase-like"/>
</dbReference>
<evidence type="ECO:0000256" key="4">
    <source>
        <dbReference type="PROSITE-ProRule" id="PRU00023"/>
    </source>
</evidence>
<evidence type="ECO:0000259" key="8">
    <source>
        <dbReference type="Pfam" id="PF17763"/>
    </source>
</evidence>
<dbReference type="InterPro" id="IPR036152">
    <property type="entry name" value="Asp/glu_Ase-like_sf"/>
</dbReference>
<dbReference type="CDD" id="cd08963">
    <property type="entry name" value="L-asparaginase_I"/>
    <property type="match status" value="1"/>
</dbReference>
<feature type="domain" description="Asparaginase/glutaminase C-terminal" evidence="8">
    <location>
        <begin position="288"/>
        <end position="352"/>
    </location>
</feature>
<feature type="active site" description="O-isoaspartyl threonine intermediate" evidence="2">
    <location>
        <position position="28"/>
    </location>
</feature>
<dbReference type="AlphaFoldDB" id="A0A1I8IUT6"/>
<dbReference type="Gene3D" id="3.40.50.40">
    <property type="match status" value="1"/>
</dbReference>
<evidence type="ECO:0000256" key="2">
    <source>
        <dbReference type="PIRSR" id="PIRSR001220-1"/>
    </source>
</evidence>
<evidence type="ECO:0000313" key="10">
    <source>
        <dbReference type="WBParaSite" id="maker-uti_cns_0016874-snap-gene-0.2-mRNA-1"/>
    </source>
</evidence>
<sequence>MSTEMSTEMSTDPLFSARKVLVLYTGGTIGMKDLGKGYEAVPHYFESSLRESDLFHDKRVSNKIGDFMLLPQTEPAIAYRIVEYDPVIDSCDISSSDYIRIAQDVSANYKQYDGFIILHGTDTLAYTASVLSFMFENLGKTVVITGAQIPIFEIRSDGRDNFLGALQIAGHFSIPEATVFFDNNLYRGNRVTKVSSTAFRAFQSPNLAPLATLGLNIEVNWPLVLKPMKLQPFQVSTTLSSNVTILRLFLRSRRQPSLPAWRRQSKASCCNPTAPAIFRYSVRMLSTSSKKLLARGVIIVNITQCQKGAVMGLYATGKMLYDIGVCPGHDMTAEAAVAKLMYVCGKSWSLERKFKAMQKCLRGELHDPTVHSDDSAMNKRLLSLLADAFNLPVDEDATTIRDEFLPALMAAAVKEANLEYLKSLGNMAGHFQVTDCLGRTPLHYAALFGSAACAELLLSSGALVNYVDSDGHTPLQIAMQRGHTDVIRKLIDTGAHLSTVNPQTIGSQLCSYAAVGDVKGIEGYLAAGVSADVADYDGRRPLHLAVRYRRLDAARLLLQAGADPRRADNFGRAPIDELASAPEHEHFAVEFGKLLRLPSVLANGGAE</sequence>
<organism evidence="9 10">
    <name type="scientific">Macrostomum lignano</name>
    <dbReference type="NCBI Taxonomy" id="282301"/>
    <lineage>
        <taxon>Eukaryota</taxon>
        <taxon>Metazoa</taxon>
        <taxon>Spiralia</taxon>
        <taxon>Lophotrochozoa</taxon>
        <taxon>Platyhelminthes</taxon>
        <taxon>Rhabditophora</taxon>
        <taxon>Macrostomorpha</taxon>
        <taxon>Macrostomida</taxon>
        <taxon>Macrostomidae</taxon>
        <taxon>Macrostomum</taxon>
    </lineage>
</organism>
<dbReference type="Pfam" id="PF12796">
    <property type="entry name" value="Ank_2"/>
    <property type="match status" value="1"/>
</dbReference>
<dbReference type="PANTHER" id="PTHR11707">
    <property type="entry name" value="L-ASPARAGINASE"/>
    <property type="match status" value="1"/>
</dbReference>
<feature type="binding site" evidence="3">
    <location>
        <begin position="121"/>
        <end position="122"/>
    </location>
    <ligand>
        <name>substrate</name>
    </ligand>
</feature>
<dbReference type="SFLD" id="SFLDS00057">
    <property type="entry name" value="Glutaminase/Asparaginase"/>
    <property type="match status" value="1"/>
</dbReference>
<feature type="active site" evidence="6">
    <location>
        <position position="121"/>
    </location>
</feature>
<proteinExistence type="predicted"/>
<dbReference type="FunFam" id="3.40.50.1170:FF:000003">
    <property type="entry name" value="60 kDa lysophospholipase"/>
    <property type="match status" value="1"/>
</dbReference>